<feature type="domain" description="WCX" evidence="2">
    <location>
        <begin position="247"/>
        <end position="323"/>
    </location>
</feature>
<proteinExistence type="predicted"/>
<keyword evidence="3" id="KW-0238">DNA-binding</keyword>
<dbReference type="InterPro" id="IPR057727">
    <property type="entry name" value="WCX_dom"/>
</dbReference>
<evidence type="ECO:0000313" key="3">
    <source>
        <dbReference type="EMBL" id="SMG16033.1"/>
    </source>
</evidence>
<dbReference type="AlphaFoldDB" id="A0A1X7IM85"/>
<keyword evidence="4" id="KW-1185">Reference proteome</keyword>
<evidence type="ECO:0000259" key="1">
    <source>
        <dbReference type="Pfam" id="PF13280"/>
    </source>
</evidence>
<dbReference type="STRING" id="561720.SAMN06275492_10387"/>
<organism evidence="3 4">
    <name type="scientific">Dethiosulfovibrio salsuginis</name>
    <dbReference type="NCBI Taxonomy" id="561720"/>
    <lineage>
        <taxon>Bacteria</taxon>
        <taxon>Thermotogati</taxon>
        <taxon>Synergistota</taxon>
        <taxon>Synergistia</taxon>
        <taxon>Synergistales</taxon>
        <taxon>Dethiosulfovibrionaceae</taxon>
        <taxon>Dethiosulfovibrio</taxon>
    </lineage>
</organism>
<dbReference type="Pfam" id="PF13280">
    <property type="entry name" value="WYL"/>
    <property type="match status" value="1"/>
</dbReference>
<reference evidence="4" key="1">
    <citation type="submission" date="2017-04" db="EMBL/GenBank/DDBJ databases">
        <authorList>
            <person name="Varghese N."/>
            <person name="Submissions S."/>
        </authorList>
    </citation>
    <scope>NUCLEOTIDE SEQUENCE [LARGE SCALE GENOMIC DNA]</scope>
    <source>
        <strain evidence="4">USBA 82</strain>
    </source>
</reference>
<evidence type="ECO:0000259" key="2">
    <source>
        <dbReference type="Pfam" id="PF25583"/>
    </source>
</evidence>
<dbReference type="PROSITE" id="PS52050">
    <property type="entry name" value="WYL"/>
    <property type="match status" value="1"/>
</dbReference>
<dbReference type="GO" id="GO:0003677">
    <property type="term" value="F:DNA binding"/>
    <property type="evidence" value="ECO:0007669"/>
    <property type="project" value="UniProtKB-KW"/>
</dbReference>
<dbReference type="EMBL" id="FXBB01000003">
    <property type="protein sequence ID" value="SMG16033.1"/>
    <property type="molecule type" value="Genomic_DNA"/>
</dbReference>
<dbReference type="Proteomes" id="UP000193355">
    <property type="component" value="Unassembled WGS sequence"/>
</dbReference>
<feature type="domain" description="WYL" evidence="1">
    <location>
        <begin position="146"/>
        <end position="213"/>
    </location>
</feature>
<dbReference type="PANTHER" id="PTHR34580:SF1">
    <property type="entry name" value="PROTEIN PAFC"/>
    <property type="match status" value="1"/>
</dbReference>
<dbReference type="Pfam" id="PF25583">
    <property type="entry name" value="WCX"/>
    <property type="match status" value="1"/>
</dbReference>
<dbReference type="InterPro" id="IPR026881">
    <property type="entry name" value="WYL_dom"/>
</dbReference>
<gene>
    <name evidence="3" type="ORF">SAMN06275492_10387</name>
</gene>
<evidence type="ECO:0000313" key="4">
    <source>
        <dbReference type="Proteomes" id="UP000193355"/>
    </source>
</evidence>
<dbReference type="InterPro" id="IPR051534">
    <property type="entry name" value="CBASS_pafABC_assoc_protein"/>
</dbReference>
<protein>
    <submittedName>
        <fullName evidence="3">Predicted DNA-binding transcriptional regulator YafY, contains an HTH and WYL domains</fullName>
    </submittedName>
</protein>
<sequence length="329" mass="36795">MPKDTSSVKLDRLNRLMGILYSGRAVTKNLILDEIGYTTSRTFERDMAFLREAYMVDIRYDRLCGGYILEGRGSFILNFTLREKEILALIAGLRMSSHFLPHLDKDAQELWAKMRSSLPESLLNQGDILGQSVVLSLPVSQMDPRAFDTILEAIKDLKNIQFSYRSPYGQGNATTRVVSPWGVFFQSHAWYLWGSHPKVPKGVTYRISRIKSIITSPDTTFAKPPEGTDIVGHSSSGWYGYTGDASIPVKIEISQPLGDIVKETLWHPTQSFLDRDDGVVVMTAEVPDIGAVARWIMASAPHAKAKEPEELVQKVAELAHGMAKEHEVL</sequence>
<accession>A0A1X7IM85</accession>
<dbReference type="OrthoDB" id="3990at2"/>
<name>A0A1X7IM85_9BACT</name>
<dbReference type="RefSeq" id="WP_085543800.1">
    <property type="nucleotide sequence ID" value="NZ_FXBB01000003.1"/>
</dbReference>
<dbReference type="PANTHER" id="PTHR34580">
    <property type="match status" value="1"/>
</dbReference>